<keyword evidence="3" id="KW-1185">Reference proteome</keyword>
<dbReference type="RefSeq" id="WP_307321618.1">
    <property type="nucleotide sequence ID" value="NZ_JAUSUG010000002.1"/>
</dbReference>
<dbReference type="Pfam" id="PF04854">
    <property type="entry name" value="DUF624"/>
    <property type="match status" value="1"/>
</dbReference>
<evidence type="ECO:0000313" key="2">
    <source>
        <dbReference type="EMBL" id="MDQ0253236.1"/>
    </source>
</evidence>
<keyword evidence="1" id="KW-0812">Transmembrane</keyword>
<feature type="transmembrane region" description="Helical" evidence="1">
    <location>
        <begin position="70"/>
        <end position="96"/>
    </location>
</feature>
<feature type="transmembrane region" description="Helical" evidence="1">
    <location>
        <begin position="163"/>
        <end position="187"/>
    </location>
</feature>
<organism evidence="2 3">
    <name type="scientific">Evansella vedderi</name>
    <dbReference type="NCBI Taxonomy" id="38282"/>
    <lineage>
        <taxon>Bacteria</taxon>
        <taxon>Bacillati</taxon>
        <taxon>Bacillota</taxon>
        <taxon>Bacilli</taxon>
        <taxon>Bacillales</taxon>
        <taxon>Bacillaceae</taxon>
        <taxon>Evansella</taxon>
    </lineage>
</organism>
<protein>
    <submittedName>
        <fullName evidence="2">Membrane protein YesL</fullName>
    </submittedName>
</protein>
<dbReference type="InterPro" id="IPR006938">
    <property type="entry name" value="DUF624"/>
</dbReference>
<evidence type="ECO:0000256" key="1">
    <source>
        <dbReference type="SAM" id="Phobius"/>
    </source>
</evidence>
<dbReference type="EMBL" id="JAUSUG010000002">
    <property type="protein sequence ID" value="MDQ0253236.1"/>
    <property type="molecule type" value="Genomic_DNA"/>
</dbReference>
<dbReference type="Proteomes" id="UP001230005">
    <property type="component" value="Unassembled WGS sequence"/>
</dbReference>
<accession>A0ABT9ZPR6</accession>
<comment type="caution">
    <text evidence="2">The sequence shown here is derived from an EMBL/GenBank/DDBJ whole genome shotgun (WGS) entry which is preliminary data.</text>
</comment>
<reference evidence="2 3" key="1">
    <citation type="submission" date="2023-07" db="EMBL/GenBank/DDBJ databases">
        <title>Genomic Encyclopedia of Type Strains, Phase IV (KMG-IV): sequencing the most valuable type-strain genomes for metagenomic binning, comparative biology and taxonomic classification.</title>
        <authorList>
            <person name="Goeker M."/>
        </authorList>
    </citation>
    <scope>NUCLEOTIDE SEQUENCE [LARGE SCALE GENOMIC DNA]</scope>
    <source>
        <strain evidence="2 3">DSM 9768</strain>
    </source>
</reference>
<sequence length="203" mass="23859">MNRVFVFAEWLYELLKLHFYWIVYILKGFVVLGIFPSTAAMYSVVRHWLRDEYHEEQSKLYKKFYSENFVVANIYGWMLTATSGVIALNVLFIPYYTDTLKIIMYAIIIFFTILLIILWSYTFPVIAHYALPTKNYFLVILKTGVFSITATIMQLLLLGIYLFIIYFFPPLVILFGITPFVIVQMAISNNIFRMVDRAPSKES</sequence>
<proteinExistence type="predicted"/>
<feature type="transmembrane region" description="Helical" evidence="1">
    <location>
        <begin position="102"/>
        <end position="123"/>
    </location>
</feature>
<keyword evidence="1" id="KW-1133">Transmembrane helix</keyword>
<keyword evidence="1" id="KW-0472">Membrane</keyword>
<evidence type="ECO:0000313" key="3">
    <source>
        <dbReference type="Proteomes" id="UP001230005"/>
    </source>
</evidence>
<feature type="transmembrane region" description="Helical" evidence="1">
    <location>
        <begin position="20"/>
        <end position="49"/>
    </location>
</feature>
<gene>
    <name evidence="2" type="ORF">J2S74_000608</name>
</gene>
<name>A0ABT9ZPR6_9BACI</name>
<feature type="transmembrane region" description="Helical" evidence="1">
    <location>
        <begin position="135"/>
        <end position="157"/>
    </location>
</feature>